<evidence type="ECO:0000313" key="1">
    <source>
        <dbReference type="EMBL" id="CAA9278768.1"/>
    </source>
</evidence>
<proteinExistence type="predicted"/>
<protein>
    <submittedName>
        <fullName evidence="1">Uncharacterized protein</fullName>
    </submittedName>
</protein>
<dbReference type="AlphaFoldDB" id="A0A6J4JJ58"/>
<reference evidence="1" key="1">
    <citation type="submission" date="2020-02" db="EMBL/GenBank/DDBJ databases">
        <authorList>
            <person name="Meier V. D."/>
        </authorList>
    </citation>
    <scope>NUCLEOTIDE SEQUENCE</scope>
    <source>
        <strain evidence="1">AVDCRST_MAG83</strain>
    </source>
</reference>
<dbReference type="RefSeq" id="WP_294570846.1">
    <property type="nucleotide sequence ID" value="NZ_CADCTE010000203.1"/>
</dbReference>
<accession>A0A6J4JJ58</accession>
<gene>
    <name evidence="1" type="ORF">AVDCRST_MAG83-3697</name>
</gene>
<name>A0A6J4JJ58_9MICC</name>
<sequence>MPFHPEEPQAGFVRYEGSERNARGIHPGIFGLANALARDGRLSETDHSWWLASNLWYDAAYINPQLVDASVYDRTLNPTAQAWFKVSAAHLLERIPGYLALLDRYAVPWREVRSTDPGTVLYEDEFQLVVTPWSTRSGTAGGPEALLEAQRTQVKAAKELPTAREPL</sequence>
<dbReference type="EMBL" id="CADCTE010000203">
    <property type="protein sequence ID" value="CAA9278768.1"/>
    <property type="molecule type" value="Genomic_DNA"/>
</dbReference>
<organism evidence="1">
    <name type="scientific">uncultured Arthrobacter sp</name>
    <dbReference type="NCBI Taxonomy" id="114050"/>
    <lineage>
        <taxon>Bacteria</taxon>
        <taxon>Bacillati</taxon>
        <taxon>Actinomycetota</taxon>
        <taxon>Actinomycetes</taxon>
        <taxon>Micrococcales</taxon>
        <taxon>Micrococcaceae</taxon>
        <taxon>Arthrobacter</taxon>
        <taxon>environmental samples</taxon>
    </lineage>
</organism>